<reference evidence="2 3" key="1">
    <citation type="submission" date="2023-09" db="EMBL/GenBank/DDBJ databases">
        <title>Buttiauxella selenatireducens sp. nov., isolated from the rhizosphere of Cardamine hupingshanesis.</title>
        <authorList>
            <person name="Zhang S."/>
            <person name="Xu Z."/>
            <person name="Wang H."/>
            <person name="Guo Y."/>
        </authorList>
    </citation>
    <scope>NUCLEOTIDE SEQUENCE [LARGE SCALE GENOMIC DNA]</scope>
    <source>
        <strain evidence="2 3">R73</strain>
    </source>
</reference>
<dbReference type="Proteomes" id="UP001246690">
    <property type="component" value="Chromosome"/>
</dbReference>
<accession>A0ABY9SD96</accession>
<evidence type="ECO:0000313" key="3">
    <source>
        <dbReference type="Proteomes" id="UP001246690"/>
    </source>
</evidence>
<name>A0ABY9SD96_9ENTR</name>
<feature type="compositionally biased region" description="Basic and acidic residues" evidence="1">
    <location>
        <begin position="16"/>
        <end position="34"/>
    </location>
</feature>
<gene>
    <name evidence="2" type="ORF">RHD99_05715</name>
</gene>
<sequence length="364" mass="40409">MLTLPVAAAETSTTEAKNDMIEESHEGSESDKNKKAAPSPWLFVPLFSSSPKLDTAAGMMVGYMHRFDEKSRPSLFGISAKYTTSESLIANAFAKTSFGEDHHRILGGMMVGDINNDYENYLGSGKPLSTNDNYSFAFLRYLYRVEGDWFIGAQGAYSNYELQGQDPTSNEILDEMGLVGYKSGGLGAVVMHDSRDNDFKATKGWYLNVNNMAYREALGGEQDFDIWRVDYRGYWQHGDGNVFAVRSRHQFSNNAPAGAYSPVYLRGYTPGEYLAQHMSSIEIEERYKLADRWTATVFAGAACLYGDSTSGEQLNCGDSENLYPAWGAGIQYLLKPEAGIVVNLEYAMGKDDNQGIYLKMGYSF</sequence>
<evidence type="ECO:0008006" key="4">
    <source>
        <dbReference type="Google" id="ProtNLM"/>
    </source>
</evidence>
<dbReference type="EMBL" id="CP133838">
    <property type="protein sequence ID" value="WMY75454.1"/>
    <property type="molecule type" value="Genomic_DNA"/>
</dbReference>
<evidence type="ECO:0000313" key="2">
    <source>
        <dbReference type="EMBL" id="WMY75454.1"/>
    </source>
</evidence>
<feature type="region of interest" description="Disordered" evidence="1">
    <location>
        <begin position="1"/>
        <end position="37"/>
    </location>
</feature>
<keyword evidence="3" id="KW-1185">Reference proteome</keyword>
<dbReference type="Gene3D" id="2.40.160.50">
    <property type="entry name" value="membrane protein fhac: a member of the omp85/tpsb transporter family"/>
    <property type="match status" value="1"/>
</dbReference>
<protein>
    <recommendedName>
        <fullName evidence="4">Bacterial surface antigen (D15) domain-containing protein</fullName>
    </recommendedName>
</protein>
<proteinExistence type="predicted"/>
<dbReference type="RefSeq" id="WP_309877879.1">
    <property type="nucleotide sequence ID" value="NZ_CP133838.1"/>
</dbReference>
<organism evidence="2 3">
    <name type="scientific">Buttiauxella selenatireducens</name>
    <dbReference type="NCBI Taxonomy" id="3073902"/>
    <lineage>
        <taxon>Bacteria</taxon>
        <taxon>Pseudomonadati</taxon>
        <taxon>Pseudomonadota</taxon>
        <taxon>Gammaproteobacteria</taxon>
        <taxon>Enterobacterales</taxon>
        <taxon>Enterobacteriaceae</taxon>
        <taxon>Buttiauxella</taxon>
    </lineage>
</organism>
<evidence type="ECO:0000256" key="1">
    <source>
        <dbReference type="SAM" id="MobiDB-lite"/>
    </source>
</evidence>